<keyword evidence="2" id="KW-0812">Transmembrane</keyword>
<reference evidence="3" key="3">
    <citation type="submission" date="2015-02" db="UniProtKB">
        <authorList>
            <consortium name="EnsemblProtists"/>
        </authorList>
    </citation>
    <scope>IDENTIFICATION</scope>
    <source>
        <strain evidence="3">DAOM BR144</strain>
    </source>
</reference>
<evidence type="ECO:0000256" key="1">
    <source>
        <dbReference type="SAM" id="MobiDB-lite"/>
    </source>
</evidence>
<protein>
    <submittedName>
        <fullName evidence="3">Uncharacterized protein</fullName>
    </submittedName>
</protein>
<dbReference type="EnsemblProtists" id="PYU1_T010012">
    <property type="protein sequence ID" value="PYU1_T010012"/>
    <property type="gene ID" value="PYU1_G009993"/>
</dbReference>
<feature type="compositionally biased region" description="Polar residues" evidence="1">
    <location>
        <begin position="310"/>
        <end position="326"/>
    </location>
</feature>
<feature type="compositionally biased region" description="Basic residues" evidence="1">
    <location>
        <begin position="203"/>
        <end position="212"/>
    </location>
</feature>
<evidence type="ECO:0000256" key="2">
    <source>
        <dbReference type="SAM" id="Phobius"/>
    </source>
</evidence>
<reference evidence="4" key="1">
    <citation type="journal article" date="2010" name="Genome Biol.">
        <title>Genome sequence of the necrotrophic plant pathogen Pythium ultimum reveals original pathogenicity mechanisms and effector repertoire.</title>
        <authorList>
            <person name="Levesque C.A."/>
            <person name="Brouwer H."/>
            <person name="Cano L."/>
            <person name="Hamilton J.P."/>
            <person name="Holt C."/>
            <person name="Huitema E."/>
            <person name="Raffaele S."/>
            <person name="Robideau G.P."/>
            <person name="Thines M."/>
            <person name="Win J."/>
            <person name="Zerillo M.M."/>
            <person name="Beakes G.W."/>
            <person name="Boore J.L."/>
            <person name="Busam D."/>
            <person name="Dumas B."/>
            <person name="Ferriera S."/>
            <person name="Fuerstenberg S.I."/>
            <person name="Gachon C.M."/>
            <person name="Gaulin E."/>
            <person name="Govers F."/>
            <person name="Grenville-Briggs L."/>
            <person name="Horner N."/>
            <person name="Hostetler J."/>
            <person name="Jiang R.H."/>
            <person name="Johnson J."/>
            <person name="Krajaejun T."/>
            <person name="Lin H."/>
            <person name="Meijer H.J."/>
            <person name="Moore B."/>
            <person name="Morris P."/>
            <person name="Phuntmart V."/>
            <person name="Puiu D."/>
            <person name="Shetty J."/>
            <person name="Stajich J.E."/>
            <person name="Tripathy S."/>
            <person name="Wawra S."/>
            <person name="van West P."/>
            <person name="Whitty B.R."/>
            <person name="Coutinho P.M."/>
            <person name="Henrissat B."/>
            <person name="Martin F."/>
            <person name="Thomas P.D."/>
            <person name="Tyler B.M."/>
            <person name="De Vries R.P."/>
            <person name="Kamoun S."/>
            <person name="Yandell M."/>
            <person name="Tisserat N."/>
            <person name="Buell C.R."/>
        </authorList>
    </citation>
    <scope>NUCLEOTIDE SEQUENCE</scope>
    <source>
        <strain evidence="4">DAOM:BR144</strain>
    </source>
</reference>
<feature type="region of interest" description="Disordered" evidence="1">
    <location>
        <begin position="310"/>
        <end position="343"/>
    </location>
</feature>
<feature type="region of interest" description="Disordered" evidence="1">
    <location>
        <begin position="1"/>
        <end position="27"/>
    </location>
</feature>
<feature type="compositionally biased region" description="Polar residues" evidence="1">
    <location>
        <begin position="182"/>
        <end position="191"/>
    </location>
</feature>
<feature type="region of interest" description="Disordered" evidence="1">
    <location>
        <begin position="178"/>
        <end position="214"/>
    </location>
</feature>
<keyword evidence="2" id="KW-0472">Membrane</keyword>
<dbReference type="VEuPathDB" id="FungiDB:PYU1_G009993"/>
<feature type="transmembrane region" description="Helical" evidence="2">
    <location>
        <begin position="77"/>
        <end position="97"/>
    </location>
</feature>
<keyword evidence="2" id="KW-1133">Transmembrane helix</keyword>
<organism evidence="3 4">
    <name type="scientific">Globisporangium ultimum (strain ATCC 200006 / CBS 805.95 / DAOM BR144)</name>
    <name type="common">Pythium ultimum</name>
    <dbReference type="NCBI Taxonomy" id="431595"/>
    <lineage>
        <taxon>Eukaryota</taxon>
        <taxon>Sar</taxon>
        <taxon>Stramenopiles</taxon>
        <taxon>Oomycota</taxon>
        <taxon>Peronosporomycetes</taxon>
        <taxon>Pythiales</taxon>
        <taxon>Pythiaceae</taxon>
        <taxon>Globisporangium</taxon>
    </lineage>
</organism>
<dbReference type="EMBL" id="GL376624">
    <property type="status" value="NOT_ANNOTATED_CDS"/>
    <property type="molecule type" value="Genomic_DNA"/>
</dbReference>
<dbReference type="Proteomes" id="UP000019132">
    <property type="component" value="Unassembled WGS sequence"/>
</dbReference>
<proteinExistence type="predicted"/>
<dbReference type="InParanoid" id="K3WYG3"/>
<evidence type="ECO:0000313" key="4">
    <source>
        <dbReference type="Proteomes" id="UP000019132"/>
    </source>
</evidence>
<dbReference type="AlphaFoldDB" id="K3WYG3"/>
<reference evidence="4" key="2">
    <citation type="submission" date="2010-04" db="EMBL/GenBank/DDBJ databases">
        <authorList>
            <person name="Buell R."/>
            <person name="Hamilton J."/>
            <person name="Hostetler J."/>
        </authorList>
    </citation>
    <scope>NUCLEOTIDE SEQUENCE [LARGE SCALE GENOMIC DNA]</scope>
    <source>
        <strain evidence="4">DAOM:BR144</strain>
    </source>
</reference>
<dbReference type="HOGENOM" id="CLU_810380_0_0_1"/>
<keyword evidence="4" id="KW-1185">Reference proteome</keyword>
<sequence length="343" mass="38253">MRAKKSSRAPKFPAPQQRKRQTQRVEEHDDDVWEDLVVETRKAAAIRTFQINGLVALPSVLQATVVAAGVFYVFGSVLLFCAVTLASYVLLMGYSSVTSEKDEDEMLECVTTFAHLERRFRCGTLRFTDCIHYVLYKILRAIECIKTLHRSMLDYSFTVSITRSSAYHDLLELVETKEEQTHSSTASSLGTKQRKTNTITATQKKKLKKQQRMKTMTTTYTGKITIENIVGGSQVVAVPAKETKEPGKQQLQIEQSPPASATLPLLNIPVLRAIKSAPASASKAARDLKQDLTVVLKQLKGEELLPTLASPQASLFSHSKPLTQPTSERKSVDKKELKQATKR</sequence>
<evidence type="ECO:0000313" key="3">
    <source>
        <dbReference type="EnsemblProtists" id="PYU1_T010012"/>
    </source>
</evidence>
<name>K3WYG3_GLOUD</name>
<feature type="compositionally biased region" description="Basic and acidic residues" evidence="1">
    <location>
        <begin position="327"/>
        <end position="343"/>
    </location>
</feature>
<accession>K3WYG3</accession>